<organism evidence="3 4">
    <name type="scientific">Physocladia obscura</name>
    <dbReference type="NCBI Taxonomy" id="109957"/>
    <lineage>
        <taxon>Eukaryota</taxon>
        <taxon>Fungi</taxon>
        <taxon>Fungi incertae sedis</taxon>
        <taxon>Chytridiomycota</taxon>
        <taxon>Chytridiomycota incertae sedis</taxon>
        <taxon>Chytridiomycetes</taxon>
        <taxon>Chytridiales</taxon>
        <taxon>Chytriomycetaceae</taxon>
        <taxon>Physocladia</taxon>
    </lineage>
</organism>
<dbReference type="PANTHER" id="PTHR43215:SF14">
    <property type="entry name" value="RADIAL SPOKE HEAD 1 HOMOLOG"/>
    <property type="match status" value="1"/>
</dbReference>
<dbReference type="PANTHER" id="PTHR43215">
    <property type="entry name" value="RADIAL SPOKE HEAD 1 HOMOLOG"/>
    <property type="match status" value="1"/>
</dbReference>
<reference evidence="3" key="1">
    <citation type="submission" date="2020-05" db="EMBL/GenBank/DDBJ databases">
        <title>Phylogenomic resolution of chytrid fungi.</title>
        <authorList>
            <person name="Stajich J.E."/>
            <person name="Amses K."/>
            <person name="Simmons R."/>
            <person name="Seto K."/>
            <person name="Myers J."/>
            <person name="Bonds A."/>
            <person name="Quandt C.A."/>
            <person name="Barry K."/>
            <person name="Liu P."/>
            <person name="Grigoriev I."/>
            <person name="Longcore J.E."/>
            <person name="James T.Y."/>
        </authorList>
    </citation>
    <scope>NUCLEOTIDE SEQUENCE</scope>
    <source>
        <strain evidence="3">JEL0513</strain>
    </source>
</reference>
<feature type="compositionally biased region" description="Acidic residues" evidence="2">
    <location>
        <begin position="1"/>
        <end position="11"/>
    </location>
</feature>
<dbReference type="Gene3D" id="2.20.110.10">
    <property type="entry name" value="Histone H3 K4-specific methyltransferase SET7/9 N-terminal domain"/>
    <property type="match status" value="3"/>
</dbReference>
<dbReference type="GO" id="GO:0005634">
    <property type="term" value="C:nucleus"/>
    <property type="evidence" value="ECO:0007669"/>
    <property type="project" value="TreeGrafter"/>
</dbReference>
<dbReference type="InterPro" id="IPR003409">
    <property type="entry name" value="MORN"/>
</dbReference>
<dbReference type="GO" id="GO:0035082">
    <property type="term" value="P:axoneme assembly"/>
    <property type="evidence" value="ECO:0007669"/>
    <property type="project" value="TreeGrafter"/>
</dbReference>
<evidence type="ECO:0000313" key="4">
    <source>
        <dbReference type="Proteomes" id="UP001211907"/>
    </source>
</evidence>
<keyword evidence="1" id="KW-0677">Repeat</keyword>
<dbReference type="AlphaFoldDB" id="A0AAD5XEU7"/>
<evidence type="ECO:0000256" key="2">
    <source>
        <dbReference type="SAM" id="MobiDB-lite"/>
    </source>
</evidence>
<dbReference type="GO" id="GO:0031514">
    <property type="term" value="C:motile cilium"/>
    <property type="evidence" value="ECO:0007669"/>
    <property type="project" value="TreeGrafter"/>
</dbReference>
<dbReference type="EMBL" id="JADGJH010001206">
    <property type="protein sequence ID" value="KAJ3116764.1"/>
    <property type="molecule type" value="Genomic_DNA"/>
</dbReference>
<sequence>MSDDGEEEIKEEEPSLGIYEGERNESKQRHGKGKNIFVNGDVYDGQYQFGAKSGYGSYKWKKGGARYIGEYKNDLRHGEGYFIYPDGSKYRGNFVEGKRTGYGSYLYANGDLYQGEWQNDVKHGKGVYLYKNGSKKAGTFVNGVLQGSGEIMQPDHKVQGNWAGNISMDIPAKLTFSSGFSKEITDPQFFTGIPSIAQT</sequence>
<proteinExistence type="predicted"/>
<dbReference type="SUPFAM" id="SSF82185">
    <property type="entry name" value="Histone H3 K4-specific methyltransferase SET7/9 N-terminal domain"/>
    <property type="match status" value="1"/>
</dbReference>
<keyword evidence="4" id="KW-1185">Reference proteome</keyword>
<dbReference type="Pfam" id="PF02493">
    <property type="entry name" value="MORN"/>
    <property type="match status" value="6"/>
</dbReference>
<accession>A0AAD5XEU7</accession>
<dbReference type="SMART" id="SM00698">
    <property type="entry name" value="MORN"/>
    <property type="match status" value="5"/>
</dbReference>
<feature type="region of interest" description="Disordered" evidence="2">
    <location>
        <begin position="1"/>
        <end position="34"/>
    </location>
</feature>
<comment type="caution">
    <text evidence="3">The sequence shown here is derived from an EMBL/GenBank/DDBJ whole genome shotgun (WGS) entry which is preliminary data.</text>
</comment>
<dbReference type="Proteomes" id="UP001211907">
    <property type="component" value="Unassembled WGS sequence"/>
</dbReference>
<gene>
    <name evidence="3" type="ORF">HK100_000978</name>
</gene>
<evidence type="ECO:0000313" key="3">
    <source>
        <dbReference type="EMBL" id="KAJ3116764.1"/>
    </source>
</evidence>
<evidence type="ECO:0000256" key="1">
    <source>
        <dbReference type="ARBA" id="ARBA00022737"/>
    </source>
</evidence>
<protein>
    <submittedName>
        <fullName evidence="3">Uncharacterized protein</fullName>
    </submittedName>
</protein>
<name>A0AAD5XEU7_9FUNG</name>